<dbReference type="PIRSF" id="PIRSF500139">
    <property type="entry name" value="AE"/>
    <property type="match status" value="1"/>
</dbReference>
<evidence type="ECO:0000313" key="12">
    <source>
        <dbReference type="Proteomes" id="UP001321473"/>
    </source>
</evidence>
<dbReference type="GO" id="GO:0005773">
    <property type="term" value="C:vacuole"/>
    <property type="evidence" value="ECO:0007669"/>
    <property type="project" value="GOC"/>
</dbReference>
<reference evidence="11 12" key="1">
    <citation type="journal article" date="2023" name="Arcadia Sci">
        <title>De novo assembly of a long-read Amblyomma americanum tick genome.</title>
        <authorList>
            <person name="Chou S."/>
            <person name="Poskanzer K.E."/>
            <person name="Rollins M."/>
            <person name="Thuy-Boun P.S."/>
        </authorList>
    </citation>
    <scope>NUCLEOTIDE SEQUENCE [LARGE SCALE GENOMIC DNA]</scope>
    <source>
        <strain evidence="11">F_SG_1</strain>
        <tissue evidence="11">Salivary glands</tissue>
    </source>
</reference>
<evidence type="ECO:0000256" key="9">
    <source>
        <dbReference type="SAM" id="SignalP"/>
    </source>
</evidence>
<dbReference type="InterPro" id="IPR048501">
    <property type="entry name" value="Legum_prodom"/>
</dbReference>
<keyword evidence="7" id="KW-0788">Thiol protease</keyword>
<evidence type="ECO:0000256" key="8">
    <source>
        <dbReference type="PIRSR" id="PIRSR019663-1"/>
    </source>
</evidence>
<name>A0AAQ4DFX3_AMBAM</name>
<feature type="chain" id="PRO_5042878968" description="legumain" evidence="9">
    <location>
        <begin position="22"/>
        <end position="441"/>
    </location>
</feature>
<keyword evidence="5 9" id="KW-0732">Signal</keyword>
<evidence type="ECO:0000256" key="6">
    <source>
        <dbReference type="ARBA" id="ARBA00022801"/>
    </source>
</evidence>
<comment type="similarity">
    <text evidence="2">Belongs to the peptidase C13 family.</text>
</comment>
<evidence type="ECO:0000256" key="4">
    <source>
        <dbReference type="ARBA" id="ARBA00022670"/>
    </source>
</evidence>
<accession>A0AAQ4DFX3</accession>
<dbReference type="PANTHER" id="PTHR12000:SF42">
    <property type="entry name" value="LEGUMAIN"/>
    <property type="match status" value="1"/>
</dbReference>
<dbReference type="Gene3D" id="3.40.50.1460">
    <property type="match status" value="1"/>
</dbReference>
<sequence>MTSPRLPVVFLWALAFSTAAAKVKEKRIKADENTEVNIWALLVAGSREYYNYRHQADICHAYHVLHNHGIPDERIVVMMYDDIANNTLNPTPGEIVNHPKGKNVYLGTPKDYTGDLVTPKNFLSILQGKKVKGGSGKVIGSGPKDHIFVYFSDHGAPGILAFPETELHAKPFVRVIKKMHEENKFAKMVMYIEACYSGSMFDGLLPNNFNVYVTTAADHKESSYACYWDDKRNAFLGDVYSVNWMENSDAADLQQVTLKDQFETVRKETTKSHVMQYGDLTFTNLPLSKFQGLQKAKSIESPKVARNAVPSADVPIAILRNMLTKASTNAAHRSLSRKLQRALRDRNFVKDKVAEIARFVAKGDIENATSLLGPMQQLRNFDCYEKAVRHFNEICFRLSKNSYALEYLSALANMCESRYPVAQIISAMDMACSHPAVFGIS</sequence>
<dbReference type="GO" id="GO:0006624">
    <property type="term" value="P:vacuolar protein processing"/>
    <property type="evidence" value="ECO:0007669"/>
    <property type="project" value="TreeGrafter"/>
</dbReference>
<evidence type="ECO:0000256" key="1">
    <source>
        <dbReference type="ARBA" id="ARBA00000810"/>
    </source>
</evidence>
<keyword evidence="6" id="KW-0378">Hydrolase</keyword>
<dbReference type="GO" id="GO:0051603">
    <property type="term" value="P:proteolysis involved in protein catabolic process"/>
    <property type="evidence" value="ECO:0007669"/>
    <property type="project" value="InterPro"/>
</dbReference>
<dbReference type="Proteomes" id="UP001321473">
    <property type="component" value="Unassembled WGS sequence"/>
</dbReference>
<dbReference type="GO" id="GO:0004197">
    <property type="term" value="F:cysteine-type endopeptidase activity"/>
    <property type="evidence" value="ECO:0007669"/>
    <property type="project" value="UniProtKB-EC"/>
</dbReference>
<dbReference type="FunFam" id="3.40.50.1460:FF:000006">
    <property type="entry name" value="Legumain"/>
    <property type="match status" value="1"/>
</dbReference>
<dbReference type="InterPro" id="IPR043577">
    <property type="entry name" value="AE"/>
</dbReference>
<gene>
    <name evidence="11" type="ORF">V5799_027368</name>
</gene>
<dbReference type="CDD" id="cd21115">
    <property type="entry name" value="legumain_C"/>
    <property type="match status" value="1"/>
</dbReference>
<feature type="signal peptide" evidence="9">
    <location>
        <begin position="1"/>
        <end position="21"/>
    </location>
</feature>
<dbReference type="Pfam" id="PF01650">
    <property type="entry name" value="Peptidase_C13"/>
    <property type="match status" value="1"/>
</dbReference>
<dbReference type="Gene3D" id="1.10.132.130">
    <property type="match status" value="1"/>
</dbReference>
<keyword evidence="4" id="KW-0645">Protease</keyword>
<feature type="active site" evidence="8">
    <location>
        <position position="154"/>
    </location>
</feature>
<evidence type="ECO:0000259" key="10">
    <source>
        <dbReference type="Pfam" id="PF20985"/>
    </source>
</evidence>
<comment type="catalytic activity">
    <reaction evidence="1">
        <text>Hydrolysis of proteins and small molecule substrates at -Asn-|-Xaa- bonds.</text>
        <dbReference type="EC" id="3.4.22.34"/>
    </reaction>
</comment>
<evidence type="ECO:0000256" key="5">
    <source>
        <dbReference type="ARBA" id="ARBA00022729"/>
    </source>
</evidence>
<dbReference type="PRINTS" id="PR00776">
    <property type="entry name" value="HEMOGLOBNASE"/>
</dbReference>
<feature type="active site" description="Nucleophile" evidence="8">
    <location>
        <position position="195"/>
    </location>
</feature>
<evidence type="ECO:0000256" key="7">
    <source>
        <dbReference type="ARBA" id="ARBA00022807"/>
    </source>
</evidence>
<dbReference type="Pfam" id="PF20985">
    <property type="entry name" value="Legum_prodom"/>
    <property type="match status" value="1"/>
</dbReference>
<feature type="domain" description="Legumain prodomain" evidence="10">
    <location>
        <begin position="338"/>
        <end position="432"/>
    </location>
</feature>
<dbReference type="AlphaFoldDB" id="A0AAQ4DFX3"/>
<comment type="caution">
    <text evidence="11">The sequence shown here is derived from an EMBL/GenBank/DDBJ whole genome shotgun (WGS) entry which is preliminary data.</text>
</comment>
<evidence type="ECO:0000256" key="3">
    <source>
        <dbReference type="ARBA" id="ARBA00012628"/>
    </source>
</evidence>
<organism evidence="11 12">
    <name type="scientific">Amblyomma americanum</name>
    <name type="common">Lone star tick</name>
    <dbReference type="NCBI Taxonomy" id="6943"/>
    <lineage>
        <taxon>Eukaryota</taxon>
        <taxon>Metazoa</taxon>
        <taxon>Ecdysozoa</taxon>
        <taxon>Arthropoda</taxon>
        <taxon>Chelicerata</taxon>
        <taxon>Arachnida</taxon>
        <taxon>Acari</taxon>
        <taxon>Parasitiformes</taxon>
        <taxon>Ixodida</taxon>
        <taxon>Ixodoidea</taxon>
        <taxon>Ixodidae</taxon>
        <taxon>Amblyomminae</taxon>
        <taxon>Amblyomma</taxon>
    </lineage>
</organism>
<evidence type="ECO:0000256" key="2">
    <source>
        <dbReference type="ARBA" id="ARBA00009941"/>
    </source>
</evidence>
<dbReference type="FunFam" id="1.10.132.130:FF:000001">
    <property type="entry name" value="Vacuolar-processing enzyme beta-isozyme"/>
    <property type="match status" value="1"/>
</dbReference>
<dbReference type="EMBL" id="JARKHS020031246">
    <property type="protein sequence ID" value="KAK8761363.1"/>
    <property type="molecule type" value="Genomic_DNA"/>
</dbReference>
<dbReference type="PANTHER" id="PTHR12000">
    <property type="entry name" value="HEMOGLOBINASE FAMILY MEMBER"/>
    <property type="match status" value="1"/>
</dbReference>
<keyword evidence="12" id="KW-1185">Reference proteome</keyword>
<dbReference type="PIRSF" id="PIRSF019663">
    <property type="entry name" value="Legumain"/>
    <property type="match status" value="1"/>
</dbReference>
<dbReference type="InterPro" id="IPR046427">
    <property type="entry name" value="Legumain_prodom_sf"/>
</dbReference>
<proteinExistence type="inferred from homology"/>
<protein>
    <recommendedName>
        <fullName evidence="3">legumain</fullName>
        <ecNumber evidence="3">3.4.22.34</ecNumber>
    </recommendedName>
</protein>
<dbReference type="EC" id="3.4.22.34" evidence="3"/>
<dbReference type="InterPro" id="IPR001096">
    <property type="entry name" value="Peptidase_C13"/>
</dbReference>
<evidence type="ECO:0000313" key="11">
    <source>
        <dbReference type="EMBL" id="KAK8761363.1"/>
    </source>
</evidence>